<evidence type="ECO:0000313" key="1">
    <source>
        <dbReference type="EMBL" id="KAK7315335.1"/>
    </source>
</evidence>
<comment type="caution">
    <text evidence="1">The sequence shown here is derived from an EMBL/GenBank/DDBJ whole genome shotgun (WGS) entry which is preliminary data.</text>
</comment>
<keyword evidence="2" id="KW-1185">Reference proteome</keyword>
<sequence>MAQIEVEDFRPNSQVQDGLTLGPFINNARPVGLGIRKMKMDCTRWRSNTGTSIDLEQFVAPLSFAFIRISGYRLTPSVWKFLRRFN</sequence>
<gene>
    <name evidence="1" type="ORF">VNO77_33875</name>
</gene>
<dbReference type="AlphaFoldDB" id="A0AAN9PWS0"/>
<dbReference type="Proteomes" id="UP001367508">
    <property type="component" value="Unassembled WGS sequence"/>
</dbReference>
<evidence type="ECO:0000313" key="2">
    <source>
        <dbReference type="Proteomes" id="UP001367508"/>
    </source>
</evidence>
<name>A0AAN9PWS0_CANGL</name>
<organism evidence="1 2">
    <name type="scientific">Canavalia gladiata</name>
    <name type="common">Sword bean</name>
    <name type="synonym">Dolichos gladiatus</name>
    <dbReference type="NCBI Taxonomy" id="3824"/>
    <lineage>
        <taxon>Eukaryota</taxon>
        <taxon>Viridiplantae</taxon>
        <taxon>Streptophyta</taxon>
        <taxon>Embryophyta</taxon>
        <taxon>Tracheophyta</taxon>
        <taxon>Spermatophyta</taxon>
        <taxon>Magnoliopsida</taxon>
        <taxon>eudicotyledons</taxon>
        <taxon>Gunneridae</taxon>
        <taxon>Pentapetalae</taxon>
        <taxon>rosids</taxon>
        <taxon>fabids</taxon>
        <taxon>Fabales</taxon>
        <taxon>Fabaceae</taxon>
        <taxon>Papilionoideae</taxon>
        <taxon>50 kb inversion clade</taxon>
        <taxon>NPAAA clade</taxon>
        <taxon>indigoferoid/millettioid clade</taxon>
        <taxon>Phaseoleae</taxon>
        <taxon>Canavalia</taxon>
    </lineage>
</organism>
<accession>A0AAN9PWS0</accession>
<protein>
    <submittedName>
        <fullName evidence="1">Uncharacterized protein</fullName>
    </submittedName>
</protein>
<reference evidence="1 2" key="1">
    <citation type="submission" date="2024-01" db="EMBL/GenBank/DDBJ databases">
        <title>The genomes of 5 underutilized Papilionoideae crops provide insights into root nodulation and disease resistanc.</title>
        <authorList>
            <person name="Jiang F."/>
        </authorList>
    </citation>
    <scope>NUCLEOTIDE SEQUENCE [LARGE SCALE GENOMIC DNA]</scope>
    <source>
        <strain evidence="1">LVBAO_FW01</strain>
        <tissue evidence="1">Leaves</tissue>
    </source>
</reference>
<dbReference type="EMBL" id="JAYMYQ010000008">
    <property type="protein sequence ID" value="KAK7315335.1"/>
    <property type="molecule type" value="Genomic_DNA"/>
</dbReference>
<proteinExistence type="predicted"/>